<feature type="compositionally biased region" description="Low complexity" evidence="1">
    <location>
        <begin position="454"/>
        <end position="474"/>
    </location>
</feature>
<dbReference type="SMART" id="SM00829">
    <property type="entry name" value="PKS_ER"/>
    <property type="match status" value="1"/>
</dbReference>
<gene>
    <name evidence="3" type="ORF">MGL_1424</name>
</gene>
<feature type="compositionally biased region" description="Low complexity" evidence="1">
    <location>
        <begin position="423"/>
        <end position="437"/>
    </location>
</feature>
<dbReference type="Gene3D" id="3.40.50.720">
    <property type="entry name" value="NAD(P)-binding Rossmann-like Domain"/>
    <property type="match status" value="1"/>
</dbReference>
<feature type="region of interest" description="Disordered" evidence="1">
    <location>
        <begin position="752"/>
        <end position="778"/>
    </location>
</feature>
<protein>
    <recommendedName>
        <fullName evidence="2">Enoyl reductase (ER) domain-containing protein</fullName>
    </recommendedName>
</protein>
<evidence type="ECO:0000259" key="2">
    <source>
        <dbReference type="SMART" id="SM00829"/>
    </source>
</evidence>
<sequence>MSVSEPYAHVSATAAPLTAESKPSWASASTSTAPSAGVTAPFATSAHDSDHPGREYERRPELVQEVTSVSTPTAERATEPVPPLTPSKNGIQRPNKSPYASAYAGMQPTPPKHMYTPSLPQTQVPQVPQPTSQHTPYVPVSPSATPYGQPQPQSQSQAPQRLDSLSAQYPAFPMQGYPPASHLPSRSMAPWQSYASDQGPTTGLGSSQNSALPPPKPNTYSQQQELPYVQPAPMSSQSPAPASHGPMYSRLDGTQPSHQARSPLPMQQTWSYSRSSATPAYSRPGYLPQQVSPASQAPMHARQGPPPQAQGLMSPYGPTPWQRHYPQQHHQPHSPRLPLVPLAPVPPTSSPYLSPVPRAPVLPVHSSQAWPPPSSQPSSPRLPTTQPNYAATPHAPGSHARAAPYGAAYSPMQPPSRPVPTGMPRSVSSPVSSMTSPGYARPLPSQHAQPSHPMPQHQPAYQAPQAHPQSFSPYQQPPPSATPLHLGSPAPASMGYAPAHRGASPTPMSAQRPAMSPPAASPMGTAATDRMTAGLPSTTPYASWMPSSSDMRAQHPSSMPPAAAPTLFQSSKPDSSVQMPHPVSPQLAQLRPGAIVPSGALKNKPLHAPPRAEMLMSPTDREAMGSMMPQVPMHPSFELTQPHPGPLSDPGSDARMQSFPVTVWSESQRAFMSPDPSVGGARNAGSESSSTKQQARHFAGSPTNSMRVGGEYPASQMQQPMLPPPSAAAMNPVTASAMKKAPLGASTNQYLNMNNLPAGDDSGESPPESSASMPMTSAGRIRPAGEAFENRTTMLTVDVLAGGGGNSSGPGSTTGTLSRRSSLNVGSTAGGGRARPSSGDWHGSDFGPARGGGKGTIVLSSHMAPPRKVSSTNVIVQIIAVAIDGVDRALVHERLQGEPTSSPFVPGRSFCGRILDCGIDVKKLRPGDLVFGLQDLRKCGALAEFMTIDKDLVATAPESRLSAEQVAALPATGVMVHQIVQNHCMLLPKGSRVLILNAHDNIGLLAMQEASRLGLVIVAQVPPHTSEGVSICRANGAAEVVSGEPLWTINVLHESSFSLVIDTIGGRQIYDACRRILASQGQFVTCFGDEHSVPSPTYRSHLRSLRRSFFRKDRKAIGYEWIGLDASADCRSALESIKTAAQRGVISPRIQSIIPIDDAPRAFDDSMDAGITVVRVS</sequence>
<dbReference type="KEGG" id="mgl:MGL_1424"/>
<feature type="compositionally biased region" description="Low complexity" evidence="1">
    <location>
        <begin position="231"/>
        <end position="243"/>
    </location>
</feature>
<dbReference type="OMA" id="SHMAPSY"/>
<dbReference type="Gene3D" id="3.90.180.10">
    <property type="entry name" value="Medium-chain alcohol dehydrogenases, catalytic domain"/>
    <property type="match status" value="1"/>
</dbReference>
<evidence type="ECO:0000313" key="3">
    <source>
        <dbReference type="EMBL" id="EDP44027.1"/>
    </source>
</evidence>
<feature type="compositionally biased region" description="Basic and acidic residues" evidence="1">
    <location>
        <begin position="47"/>
        <end position="62"/>
    </location>
</feature>
<feature type="compositionally biased region" description="Low complexity" evidence="1">
    <location>
        <begin position="23"/>
        <end position="41"/>
    </location>
</feature>
<accession>A8PXE8</accession>
<dbReference type="STRING" id="425265.A8PXE8"/>
<dbReference type="InterPro" id="IPR036291">
    <property type="entry name" value="NAD(P)-bd_dom_sf"/>
</dbReference>
<dbReference type="AlphaFoldDB" id="A8PXE8"/>
<feature type="region of interest" description="Disordered" evidence="1">
    <location>
        <begin position="671"/>
        <end position="729"/>
    </location>
</feature>
<feature type="compositionally biased region" description="Low complexity" evidence="1">
    <location>
        <begin position="150"/>
        <end position="160"/>
    </location>
</feature>
<feature type="domain" description="Enoyl reductase (ER)" evidence="2">
    <location>
        <begin position="852"/>
        <end position="1174"/>
    </location>
</feature>
<dbReference type="InterPro" id="IPR011032">
    <property type="entry name" value="GroES-like_sf"/>
</dbReference>
<feature type="compositionally biased region" description="Polar residues" evidence="1">
    <location>
        <begin position="535"/>
        <end position="557"/>
    </location>
</feature>
<dbReference type="RefSeq" id="XP_001731241.1">
    <property type="nucleotide sequence ID" value="XM_001731189.1"/>
</dbReference>
<dbReference type="InParanoid" id="A8PXE8"/>
<feature type="region of interest" description="Disordered" evidence="1">
    <location>
        <begin position="799"/>
        <end position="853"/>
    </location>
</feature>
<feature type="compositionally biased region" description="Polar residues" evidence="1">
    <location>
        <begin position="193"/>
        <end position="211"/>
    </location>
</feature>
<dbReference type="InterPro" id="IPR013154">
    <property type="entry name" value="ADH-like_N"/>
</dbReference>
<dbReference type="GeneID" id="5855548"/>
<dbReference type="EMBL" id="AAYY01000004">
    <property type="protein sequence ID" value="EDP44027.1"/>
    <property type="molecule type" value="Genomic_DNA"/>
</dbReference>
<dbReference type="InterPro" id="IPR020843">
    <property type="entry name" value="ER"/>
</dbReference>
<dbReference type="Proteomes" id="UP000008837">
    <property type="component" value="Unassembled WGS sequence"/>
</dbReference>
<comment type="caution">
    <text evidence="3">The sequence shown here is derived from an EMBL/GenBank/DDBJ whole genome shotgun (WGS) entry which is preliminary data.</text>
</comment>
<dbReference type="Pfam" id="PF08240">
    <property type="entry name" value="ADH_N"/>
    <property type="match status" value="1"/>
</dbReference>
<feature type="compositionally biased region" description="Low complexity" evidence="1">
    <location>
        <begin position="116"/>
        <end position="136"/>
    </location>
</feature>
<feature type="compositionally biased region" description="Low complexity" evidence="1">
    <location>
        <begin position="376"/>
        <end position="387"/>
    </location>
</feature>
<feature type="compositionally biased region" description="Polar residues" evidence="1">
    <location>
        <begin position="252"/>
        <end position="279"/>
    </location>
</feature>
<feature type="region of interest" description="Disordered" evidence="1">
    <location>
        <begin position="1"/>
        <end position="584"/>
    </location>
</feature>
<evidence type="ECO:0000256" key="1">
    <source>
        <dbReference type="SAM" id="MobiDB-lite"/>
    </source>
</evidence>
<feature type="compositionally biased region" description="Polar residues" evidence="1">
    <location>
        <begin position="86"/>
        <end position="95"/>
    </location>
</feature>
<dbReference type="SUPFAM" id="SSF50129">
    <property type="entry name" value="GroES-like"/>
    <property type="match status" value="1"/>
</dbReference>
<proteinExistence type="predicted"/>
<feature type="compositionally biased region" description="Low complexity" evidence="1">
    <location>
        <begin position="809"/>
        <end position="824"/>
    </location>
</feature>
<dbReference type="PANTHER" id="PTHR11695:SF294">
    <property type="entry name" value="RETICULON-4-INTERACTING PROTEIN 1, MITOCHONDRIAL"/>
    <property type="match status" value="1"/>
</dbReference>
<organism evidence="3 4">
    <name type="scientific">Malassezia globosa (strain ATCC MYA-4612 / CBS 7966)</name>
    <name type="common">Dandruff-associated fungus</name>
    <dbReference type="NCBI Taxonomy" id="425265"/>
    <lineage>
        <taxon>Eukaryota</taxon>
        <taxon>Fungi</taxon>
        <taxon>Dikarya</taxon>
        <taxon>Basidiomycota</taxon>
        <taxon>Ustilaginomycotina</taxon>
        <taxon>Malasseziomycetes</taxon>
        <taxon>Malasseziales</taxon>
        <taxon>Malasseziaceae</taxon>
        <taxon>Malassezia</taxon>
    </lineage>
</organism>
<dbReference type="PANTHER" id="PTHR11695">
    <property type="entry name" value="ALCOHOL DEHYDROGENASE RELATED"/>
    <property type="match status" value="1"/>
</dbReference>
<dbReference type="Pfam" id="PF13602">
    <property type="entry name" value="ADH_zinc_N_2"/>
    <property type="match status" value="1"/>
</dbReference>
<dbReference type="GO" id="GO:0005739">
    <property type="term" value="C:mitochondrion"/>
    <property type="evidence" value="ECO:0007669"/>
    <property type="project" value="TreeGrafter"/>
</dbReference>
<feature type="compositionally biased region" description="Polar residues" evidence="1">
    <location>
        <begin position="567"/>
        <end position="578"/>
    </location>
</feature>
<dbReference type="VEuPathDB" id="FungiDB:MGL_1424"/>
<dbReference type="GO" id="GO:0016491">
    <property type="term" value="F:oxidoreductase activity"/>
    <property type="evidence" value="ECO:0007669"/>
    <property type="project" value="InterPro"/>
</dbReference>
<dbReference type="InterPro" id="IPR050700">
    <property type="entry name" value="YIM1/Zinc_Alcohol_DH_Fams"/>
</dbReference>
<evidence type="ECO:0000313" key="4">
    <source>
        <dbReference type="Proteomes" id="UP000008837"/>
    </source>
</evidence>
<feature type="region of interest" description="Disordered" evidence="1">
    <location>
        <begin position="637"/>
        <end position="656"/>
    </location>
</feature>
<reference evidence="3 4" key="1">
    <citation type="journal article" date="2007" name="Proc. Natl. Acad. Sci. U.S.A.">
        <title>Dandruff-associated Malassezia genomes reveal convergent and divergent virulence traits shared with plant and human fungal pathogens.</title>
        <authorList>
            <person name="Xu J."/>
            <person name="Saunders C.W."/>
            <person name="Hu P."/>
            <person name="Grant R.A."/>
            <person name="Boekhout T."/>
            <person name="Kuramae E.E."/>
            <person name="Kronstad J.W."/>
            <person name="Deangelis Y.M."/>
            <person name="Reeder N.L."/>
            <person name="Johnstone K.R."/>
            <person name="Leland M."/>
            <person name="Fieno A.M."/>
            <person name="Begley W.M."/>
            <person name="Sun Y."/>
            <person name="Lacey M.P."/>
            <person name="Chaudhary T."/>
            <person name="Keough T."/>
            <person name="Chu L."/>
            <person name="Sears R."/>
            <person name="Yuan B."/>
            <person name="Dawson T.L.Jr."/>
        </authorList>
    </citation>
    <scope>NUCLEOTIDE SEQUENCE [LARGE SCALE GENOMIC DNA]</scope>
    <source>
        <strain evidence="4">ATCC MYA-4612 / CBS 7966</strain>
    </source>
</reference>
<feature type="compositionally biased region" description="Low complexity" evidence="1">
    <location>
        <begin position="764"/>
        <end position="778"/>
    </location>
</feature>
<name>A8PXE8_MALGO</name>
<dbReference type="OrthoDB" id="201656at2759"/>
<keyword evidence="4" id="KW-1185">Reference proteome</keyword>
<dbReference type="SUPFAM" id="SSF51735">
    <property type="entry name" value="NAD(P)-binding Rossmann-fold domains"/>
    <property type="match status" value="1"/>
</dbReference>